<feature type="region of interest" description="Disordered" evidence="1">
    <location>
        <begin position="1"/>
        <end position="25"/>
    </location>
</feature>
<evidence type="ECO:0000313" key="2">
    <source>
        <dbReference type="EMBL" id="KAJ4931560.1"/>
    </source>
</evidence>
<sequence>MTQSGVSQQYADSLGSHGSSNPLVQHLDRDERVWGERRRPAFHKVLVSFIPRHSSLSLSLSLSLCFPKTLFAQVDSDTVFNGPQSPPPSARMAVDCVIESGSGGACRELEVEAPTWVHSEWEGAGS</sequence>
<name>A0AAD6AVP4_9TELE</name>
<accession>A0AAD6AVP4</accession>
<keyword evidence="3" id="KW-1185">Reference proteome</keyword>
<dbReference type="EMBL" id="JAPTMU010000015">
    <property type="protein sequence ID" value="KAJ4931560.1"/>
    <property type="molecule type" value="Genomic_DNA"/>
</dbReference>
<gene>
    <name evidence="2" type="ORF">JOQ06_025855</name>
</gene>
<dbReference type="Proteomes" id="UP001219934">
    <property type="component" value="Unassembled WGS sequence"/>
</dbReference>
<evidence type="ECO:0000256" key="1">
    <source>
        <dbReference type="SAM" id="MobiDB-lite"/>
    </source>
</evidence>
<reference evidence="2" key="1">
    <citation type="submission" date="2022-11" db="EMBL/GenBank/DDBJ databases">
        <title>Chromosome-level genome of Pogonophryne albipinna.</title>
        <authorList>
            <person name="Jo E."/>
        </authorList>
    </citation>
    <scope>NUCLEOTIDE SEQUENCE</scope>
    <source>
        <strain evidence="2">SGF0006</strain>
        <tissue evidence="2">Muscle</tissue>
    </source>
</reference>
<dbReference type="AlphaFoldDB" id="A0AAD6AVP4"/>
<comment type="caution">
    <text evidence="2">The sequence shown here is derived from an EMBL/GenBank/DDBJ whole genome shotgun (WGS) entry which is preliminary data.</text>
</comment>
<organism evidence="2 3">
    <name type="scientific">Pogonophryne albipinna</name>
    <dbReference type="NCBI Taxonomy" id="1090488"/>
    <lineage>
        <taxon>Eukaryota</taxon>
        <taxon>Metazoa</taxon>
        <taxon>Chordata</taxon>
        <taxon>Craniata</taxon>
        <taxon>Vertebrata</taxon>
        <taxon>Euteleostomi</taxon>
        <taxon>Actinopterygii</taxon>
        <taxon>Neopterygii</taxon>
        <taxon>Teleostei</taxon>
        <taxon>Neoteleostei</taxon>
        <taxon>Acanthomorphata</taxon>
        <taxon>Eupercaria</taxon>
        <taxon>Perciformes</taxon>
        <taxon>Notothenioidei</taxon>
        <taxon>Pogonophryne</taxon>
    </lineage>
</organism>
<proteinExistence type="predicted"/>
<feature type="compositionally biased region" description="Polar residues" evidence="1">
    <location>
        <begin position="1"/>
        <end position="23"/>
    </location>
</feature>
<protein>
    <submittedName>
        <fullName evidence="2">Uncharacterized protein</fullName>
    </submittedName>
</protein>
<evidence type="ECO:0000313" key="3">
    <source>
        <dbReference type="Proteomes" id="UP001219934"/>
    </source>
</evidence>